<sequence>MAEIVAETARLRLREWEEGDEPRFYAVMNNPAVMRWLGGLQTPEQWHEVVQRLLGYQRDYGFTFWIVEDRASGEILGWCGLKRINYPGAPNAGEMEIGWRFREAAWGRGIAKEAAIACLDLAFGRFAEPSVIAVTFLQNEPSWRLMERLGMTYAPELDFLDPRYAELGKTRQWRITAGEWRAARAKALA</sequence>
<dbReference type="PROSITE" id="PS51186">
    <property type="entry name" value="GNAT"/>
    <property type="match status" value="1"/>
</dbReference>
<protein>
    <submittedName>
        <fullName evidence="2">N-acetyltransferase</fullName>
    </submittedName>
</protein>
<keyword evidence="3" id="KW-1185">Reference proteome</keyword>
<dbReference type="SUPFAM" id="SSF55729">
    <property type="entry name" value="Acyl-CoA N-acyltransferases (Nat)"/>
    <property type="match status" value="1"/>
</dbReference>
<dbReference type="PANTHER" id="PTHR43792">
    <property type="entry name" value="GNAT FAMILY, PUTATIVE (AFU_ORTHOLOGUE AFUA_3G00765)-RELATED-RELATED"/>
    <property type="match status" value="1"/>
</dbReference>
<dbReference type="Proteomes" id="UP001156703">
    <property type="component" value="Unassembled WGS sequence"/>
</dbReference>
<dbReference type="RefSeq" id="WP_029940420.1">
    <property type="nucleotide sequence ID" value="NZ_BSOO01000011.1"/>
</dbReference>
<dbReference type="Gene3D" id="3.40.630.30">
    <property type="match status" value="1"/>
</dbReference>
<name>A0ABQ5Z4E4_9SPHN</name>
<dbReference type="InterPro" id="IPR000182">
    <property type="entry name" value="GNAT_dom"/>
</dbReference>
<accession>A0ABQ5Z4E4</accession>
<proteinExistence type="predicted"/>
<dbReference type="InterPro" id="IPR016181">
    <property type="entry name" value="Acyl_CoA_acyltransferase"/>
</dbReference>
<dbReference type="InterPro" id="IPR051531">
    <property type="entry name" value="N-acetyltransferase"/>
</dbReference>
<evidence type="ECO:0000313" key="2">
    <source>
        <dbReference type="EMBL" id="GLR47665.1"/>
    </source>
</evidence>
<feature type="domain" description="N-acetyltransferase" evidence="1">
    <location>
        <begin position="11"/>
        <end position="172"/>
    </location>
</feature>
<organism evidence="2 3">
    <name type="scientific">Sphingomonas astaxanthinifaciens DSM 22298</name>
    <dbReference type="NCBI Taxonomy" id="1123267"/>
    <lineage>
        <taxon>Bacteria</taxon>
        <taxon>Pseudomonadati</taxon>
        <taxon>Pseudomonadota</taxon>
        <taxon>Alphaproteobacteria</taxon>
        <taxon>Sphingomonadales</taxon>
        <taxon>Sphingomonadaceae</taxon>
        <taxon>Sphingomonas</taxon>
    </lineage>
</organism>
<reference evidence="3" key="1">
    <citation type="journal article" date="2019" name="Int. J. Syst. Evol. Microbiol.">
        <title>The Global Catalogue of Microorganisms (GCM) 10K type strain sequencing project: providing services to taxonomists for standard genome sequencing and annotation.</title>
        <authorList>
            <consortium name="The Broad Institute Genomics Platform"/>
            <consortium name="The Broad Institute Genome Sequencing Center for Infectious Disease"/>
            <person name="Wu L."/>
            <person name="Ma J."/>
        </authorList>
    </citation>
    <scope>NUCLEOTIDE SEQUENCE [LARGE SCALE GENOMIC DNA]</scope>
    <source>
        <strain evidence="3">NBRC 102146</strain>
    </source>
</reference>
<dbReference type="EMBL" id="BSOO01000011">
    <property type="protein sequence ID" value="GLR47665.1"/>
    <property type="molecule type" value="Genomic_DNA"/>
</dbReference>
<comment type="caution">
    <text evidence="2">The sequence shown here is derived from an EMBL/GenBank/DDBJ whole genome shotgun (WGS) entry which is preliminary data.</text>
</comment>
<evidence type="ECO:0000313" key="3">
    <source>
        <dbReference type="Proteomes" id="UP001156703"/>
    </source>
</evidence>
<gene>
    <name evidence="2" type="ORF">GCM10007925_13780</name>
</gene>
<evidence type="ECO:0000259" key="1">
    <source>
        <dbReference type="PROSITE" id="PS51186"/>
    </source>
</evidence>
<dbReference type="PANTHER" id="PTHR43792:SF1">
    <property type="entry name" value="N-ACETYLTRANSFERASE DOMAIN-CONTAINING PROTEIN"/>
    <property type="match status" value="1"/>
</dbReference>
<dbReference type="Pfam" id="PF13302">
    <property type="entry name" value="Acetyltransf_3"/>
    <property type="match status" value="1"/>
</dbReference>